<dbReference type="Pfam" id="PF10250">
    <property type="entry name" value="O-FucT"/>
    <property type="match status" value="1"/>
</dbReference>
<keyword evidence="4" id="KW-0808">Transferase</keyword>
<keyword evidence="9" id="KW-1133">Transmembrane helix</keyword>
<feature type="chain" id="PRO_5037092688" description="peptide-O-fucosyltransferase" evidence="10">
    <location>
        <begin position="21"/>
        <end position="729"/>
    </location>
</feature>
<dbReference type="PANTHER" id="PTHR11567:SF210">
    <property type="entry name" value="ACID PHOSPHATASE 5-RELATED"/>
    <property type="match status" value="1"/>
</dbReference>
<dbReference type="InterPro" id="IPR033379">
    <property type="entry name" value="Acid_Pase_AS"/>
</dbReference>
<dbReference type="EC" id="2.4.1.221" evidence="3"/>
<proteinExistence type="inferred from homology"/>
<dbReference type="InterPro" id="IPR019378">
    <property type="entry name" value="GDP-Fuc_O-FucTrfase"/>
</dbReference>
<comment type="catalytic activity">
    <reaction evidence="1">
        <text>a phosphate monoester + H2O = an alcohol + phosphate</text>
        <dbReference type="Rhea" id="RHEA:15017"/>
        <dbReference type="ChEBI" id="CHEBI:15377"/>
        <dbReference type="ChEBI" id="CHEBI:30879"/>
        <dbReference type="ChEBI" id="CHEBI:43474"/>
        <dbReference type="ChEBI" id="CHEBI:67140"/>
        <dbReference type="EC" id="3.1.3.2"/>
    </reaction>
</comment>
<dbReference type="Proteomes" id="UP000887566">
    <property type="component" value="Unplaced"/>
</dbReference>
<feature type="signal peptide" evidence="10">
    <location>
        <begin position="1"/>
        <end position="20"/>
    </location>
</feature>
<evidence type="ECO:0000313" key="11">
    <source>
        <dbReference type="Proteomes" id="UP000887566"/>
    </source>
</evidence>
<keyword evidence="11" id="KW-1185">Reference proteome</keyword>
<dbReference type="GO" id="GO:0006004">
    <property type="term" value="P:fucose metabolic process"/>
    <property type="evidence" value="ECO:0007669"/>
    <property type="project" value="UniProtKB-KW"/>
</dbReference>
<evidence type="ECO:0000256" key="1">
    <source>
        <dbReference type="ARBA" id="ARBA00000032"/>
    </source>
</evidence>
<evidence type="ECO:0000313" key="12">
    <source>
        <dbReference type="WBParaSite" id="PSAMB.scaffold330size56329.g4928.t1"/>
    </source>
</evidence>
<keyword evidence="5" id="KW-0294">Fucose metabolism</keyword>
<keyword evidence="9" id="KW-0472">Membrane</keyword>
<comment type="catalytic activity">
    <reaction evidence="8">
        <text>L-seryl-[protein] + GDP-beta-L-fucose = 3-O-(alpha-L-fucosyl)-L-seryl-[protein] + GDP + H(+)</text>
        <dbReference type="Rhea" id="RHEA:63644"/>
        <dbReference type="Rhea" id="RHEA-COMP:9863"/>
        <dbReference type="Rhea" id="RHEA-COMP:17914"/>
        <dbReference type="ChEBI" id="CHEBI:15378"/>
        <dbReference type="ChEBI" id="CHEBI:29999"/>
        <dbReference type="ChEBI" id="CHEBI:57273"/>
        <dbReference type="ChEBI" id="CHEBI:58189"/>
        <dbReference type="ChEBI" id="CHEBI:189632"/>
        <dbReference type="EC" id="2.4.1.221"/>
    </reaction>
    <physiologicalReaction direction="left-to-right" evidence="8">
        <dbReference type="Rhea" id="RHEA:63645"/>
    </physiologicalReaction>
</comment>
<dbReference type="Pfam" id="PF00328">
    <property type="entry name" value="His_Phos_2"/>
    <property type="match status" value="1"/>
</dbReference>
<keyword evidence="10" id="KW-0732">Signal</keyword>
<dbReference type="Gene3D" id="3.40.50.11350">
    <property type="match status" value="1"/>
</dbReference>
<evidence type="ECO:0000256" key="7">
    <source>
        <dbReference type="ARBA" id="ARBA00047273"/>
    </source>
</evidence>
<keyword evidence="9" id="KW-0812">Transmembrane</keyword>
<evidence type="ECO:0000256" key="5">
    <source>
        <dbReference type="ARBA" id="ARBA00023253"/>
    </source>
</evidence>
<evidence type="ECO:0000256" key="6">
    <source>
        <dbReference type="ARBA" id="ARBA00023277"/>
    </source>
</evidence>
<evidence type="ECO:0000256" key="9">
    <source>
        <dbReference type="SAM" id="Phobius"/>
    </source>
</evidence>
<dbReference type="SUPFAM" id="SSF53254">
    <property type="entry name" value="Phosphoglycerate mutase-like"/>
    <property type="match status" value="1"/>
</dbReference>
<comment type="catalytic activity">
    <reaction evidence="7">
        <text>L-threonyl-[protein] + GDP-beta-L-fucose = 3-O-(alpha-L-fucosyl)-L-threonyl-[protein] + GDP + H(+)</text>
        <dbReference type="Rhea" id="RHEA:70491"/>
        <dbReference type="Rhea" id="RHEA-COMP:11060"/>
        <dbReference type="Rhea" id="RHEA-COMP:17915"/>
        <dbReference type="ChEBI" id="CHEBI:15378"/>
        <dbReference type="ChEBI" id="CHEBI:30013"/>
        <dbReference type="ChEBI" id="CHEBI:57273"/>
        <dbReference type="ChEBI" id="CHEBI:58189"/>
        <dbReference type="ChEBI" id="CHEBI:189631"/>
        <dbReference type="EC" id="2.4.1.221"/>
    </reaction>
    <physiologicalReaction direction="left-to-right" evidence="7">
        <dbReference type="Rhea" id="RHEA:70492"/>
    </physiologicalReaction>
</comment>
<keyword evidence="6" id="KW-0119">Carbohydrate metabolism</keyword>
<evidence type="ECO:0000256" key="3">
    <source>
        <dbReference type="ARBA" id="ARBA00012196"/>
    </source>
</evidence>
<protein>
    <recommendedName>
        <fullName evidence="3">peptide-O-fucosyltransferase</fullName>
        <ecNumber evidence="3">2.4.1.221</ecNumber>
    </recommendedName>
</protein>
<dbReference type="WBParaSite" id="PSAMB.scaffold330size56329.g4928.t1">
    <property type="protein sequence ID" value="PSAMB.scaffold330size56329.g4928.t1"/>
    <property type="gene ID" value="PSAMB.scaffold330size56329.g4928"/>
</dbReference>
<comment type="similarity">
    <text evidence="2">Belongs to the histidine acid phosphatase family.</text>
</comment>
<name>A0A914W6I4_9BILA</name>
<evidence type="ECO:0000256" key="8">
    <source>
        <dbReference type="ARBA" id="ARBA00048647"/>
    </source>
</evidence>
<dbReference type="Gene3D" id="3.40.50.1240">
    <property type="entry name" value="Phosphoglycerate mutase-like"/>
    <property type="match status" value="1"/>
</dbReference>
<dbReference type="InterPro" id="IPR000560">
    <property type="entry name" value="His_Pase_clade-2"/>
</dbReference>
<dbReference type="GO" id="GO:0046922">
    <property type="term" value="F:peptide-O-fucosyltransferase activity"/>
    <property type="evidence" value="ECO:0007669"/>
    <property type="project" value="UniProtKB-EC"/>
</dbReference>
<evidence type="ECO:0000256" key="10">
    <source>
        <dbReference type="SAM" id="SignalP"/>
    </source>
</evidence>
<sequence>MLLYVSCLSILYYAALSVFAHDESASVIDADRYSVAKDRRFLLYDVNHGEGFNLRRDVYLRVSNLVRQLRDKEVDQLISYLPKSASVKRFAASSEILGKYKDGGVSIIDQWICAHARHFVGSYVSTFSFRIHEDREILGFDPATTFNRLCPDSDSSCEQPAKWKISKDQLSSLVDWHVRSLVIIYFWCVLDAKSASSLSLLVFVIGGATGANTLREADTEETPPNGDNNWLSWTPLARDAAASYLYDSPFRTKHADLCCWARAGTRHRQHCQCLGQMSRPLRPEPSWCTRLERMPSPMTALSLAFWALLIHQAQGAERQLVFAQSVFRHGDRAPSDPYPNDPYDATHWPRGWSQLTNEGMRQTRALGQFYRDRYITEMDNFLSEDYIREELYVRSTDKDRALTSASSMLAGLYPPRDKYIWHNEITWQPIPVHSSMPYKNDLLLKPTSVECPEYDRVYAEETSDLMRSYNEQYDEFFAYISEKTGWADINMDNISDVYNALYRERTHNLTLPPWVDEVWSTQNGSTVYDVLLELKRVSRLSEFNSPRKAKLIGGFLLGDFVNYAQRAAAGETDTKLVLYSAHDGTVTALMYAMGIDNDLLTPYAAAVIVELYRTTSGDFEVDVLYRNSTYQQRPFRMQVPGCPAKSSCPLDTFVAAMRPRIFSTRDEFDRECGLLSADSRAASKSTPEQSETFGAGSLLVLVLGGLCCILLVIVVLLSILLLRKSERLI</sequence>
<feature type="transmembrane region" description="Helical" evidence="9">
    <location>
        <begin position="698"/>
        <end position="722"/>
    </location>
</feature>
<evidence type="ECO:0000256" key="2">
    <source>
        <dbReference type="ARBA" id="ARBA00005375"/>
    </source>
</evidence>
<dbReference type="PANTHER" id="PTHR11567">
    <property type="entry name" value="ACID PHOSPHATASE-RELATED"/>
    <property type="match status" value="1"/>
</dbReference>
<dbReference type="AlphaFoldDB" id="A0A914W6I4"/>
<organism evidence="11 12">
    <name type="scientific">Plectus sambesii</name>
    <dbReference type="NCBI Taxonomy" id="2011161"/>
    <lineage>
        <taxon>Eukaryota</taxon>
        <taxon>Metazoa</taxon>
        <taxon>Ecdysozoa</taxon>
        <taxon>Nematoda</taxon>
        <taxon>Chromadorea</taxon>
        <taxon>Plectida</taxon>
        <taxon>Plectina</taxon>
        <taxon>Plectoidea</taxon>
        <taxon>Plectidae</taxon>
        <taxon>Plectus</taxon>
    </lineage>
</organism>
<evidence type="ECO:0000256" key="4">
    <source>
        <dbReference type="ARBA" id="ARBA00022679"/>
    </source>
</evidence>
<dbReference type="CDD" id="cd07061">
    <property type="entry name" value="HP_HAP_like"/>
    <property type="match status" value="1"/>
</dbReference>
<dbReference type="InterPro" id="IPR050645">
    <property type="entry name" value="Histidine_acid_phosphatase"/>
</dbReference>
<dbReference type="GO" id="GO:0003993">
    <property type="term" value="F:acid phosphatase activity"/>
    <property type="evidence" value="ECO:0007669"/>
    <property type="project" value="UniProtKB-EC"/>
</dbReference>
<dbReference type="PROSITE" id="PS00616">
    <property type="entry name" value="HIS_ACID_PHOSPHAT_1"/>
    <property type="match status" value="1"/>
</dbReference>
<dbReference type="InterPro" id="IPR029033">
    <property type="entry name" value="His_PPase_superfam"/>
</dbReference>
<reference evidence="12" key="1">
    <citation type="submission" date="2022-11" db="UniProtKB">
        <authorList>
            <consortium name="WormBaseParasite"/>
        </authorList>
    </citation>
    <scope>IDENTIFICATION</scope>
</reference>
<accession>A0A914W6I4</accession>